<proteinExistence type="predicted"/>
<evidence type="ECO:0000313" key="4">
    <source>
        <dbReference type="Proteomes" id="UP000315017"/>
    </source>
</evidence>
<evidence type="ECO:0000256" key="1">
    <source>
        <dbReference type="SAM" id="MobiDB-lite"/>
    </source>
</evidence>
<keyword evidence="2" id="KW-1133">Transmembrane helix</keyword>
<feature type="region of interest" description="Disordered" evidence="1">
    <location>
        <begin position="1"/>
        <end position="22"/>
    </location>
</feature>
<gene>
    <name evidence="3" type="ORF">ETAA8_67490</name>
</gene>
<sequence>MNANNPYESPRATEEAAPSTTTKPELTLWIATQYVLLTSGGGMVLGALVGLMIAVFVPDYYRSVISRLSAASPEMILRVAMVMGATQGLVVGGLFGLAIVAIYAWYLTRRSKMTS</sequence>
<keyword evidence="2" id="KW-0812">Transmembrane</keyword>
<reference evidence="3 4" key="1">
    <citation type="submission" date="2019-02" db="EMBL/GenBank/DDBJ databases">
        <title>Deep-cultivation of Planctomycetes and their phenomic and genomic characterization uncovers novel biology.</title>
        <authorList>
            <person name="Wiegand S."/>
            <person name="Jogler M."/>
            <person name="Boedeker C."/>
            <person name="Pinto D."/>
            <person name="Vollmers J."/>
            <person name="Rivas-Marin E."/>
            <person name="Kohn T."/>
            <person name="Peeters S.H."/>
            <person name="Heuer A."/>
            <person name="Rast P."/>
            <person name="Oberbeckmann S."/>
            <person name="Bunk B."/>
            <person name="Jeske O."/>
            <person name="Meyerdierks A."/>
            <person name="Storesund J.E."/>
            <person name="Kallscheuer N."/>
            <person name="Luecker S."/>
            <person name="Lage O.M."/>
            <person name="Pohl T."/>
            <person name="Merkel B.J."/>
            <person name="Hornburger P."/>
            <person name="Mueller R.-W."/>
            <person name="Bruemmer F."/>
            <person name="Labrenz M."/>
            <person name="Spormann A.M."/>
            <person name="Op den Camp H."/>
            <person name="Overmann J."/>
            <person name="Amann R."/>
            <person name="Jetten M.S.M."/>
            <person name="Mascher T."/>
            <person name="Medema M.H."/>
            <person name="Devos D.P."/>
            <person name="Kaster A.-K."/>
            <person name="Ovreas L."/>
            <person name="Rohde M."/>
            <person name="Galperin M.Y."/>
            <person name="Jogler C."/>
        </authorList>
    </citation>
    <scope>NUCLEOTIDE SEQUENCE [LARGE SCALE GENOMIC DNA]</scope>
    <source>
        <strain evidence="3 4">ETA_A8</strain>
    </source>
</reference>
<accession>A0A517YMY6</accession>
<dbReference type="AlphaFoldDB" id="A0A517YMY6"/>
<evidence type="ECO:0000313" key="3">
    <source>
        <dbReference type="EMBL" id="QDU31589.1"/>
    </source>
</evidence>
<dbReference type="EMBL" id="CP036274">
    <property type="protein sequence ID" value="QDU31589.1"/>
    <property type="molecule type" value="Genomic_DNA"/>
</dbReference>
<protein>
    <submittedName>
        <fullName evidence="3">Uncharacterized protein</fullName>
    </submittedName>
</protein>
<dbReference type="Proteomes" id="UP000315017">
    <property type="component" value="Chromosome"/>
</dbReference>
<dbReference type="KEGG" id="aagg:ETAA8_67490"/>
<evidence type="ECO:0000256" key="2">
    <source>
        <dbReference type="SAM" id="Phobius"/>
    </source>
</evidence>
<feature type="transmembrane region" description="Helical" evidence="2">
    <location>
        <begin position="79"/>
        <end position="106"/>
    </location>
</feature>
<organism evidence="3 4">
    <name type="scientific">Anatilimnocola aggregata</name>
    <dbReference type="NCBI Taxonomy" id="2528021"/>
    <lineage>
        <taxon>Bacteria</taxon>
        <taxon>Pseudomonadati</taxon>
        <taxon>Planctomycetota</taxon>
        <taxon>Planctomycetia</taxon>
        <taxon>Pirellulales</taxon>
        <taxon>Pirellulaceae</taxon>
        <taxon>Anatilimnocola</taxon>
    </lineage>
</organism>
<feature type="transmembrane region" description="Helical" evidence="2">
    <location>
        <begin position="34"/>
        <end position="58"/>
    </location>
</feature>
<name>A0A517YMY6_9BACT</name>
<dbReference type="RefSeq" id="WP_145098979.1">
    <property type="nucleotide sequence ID" value="NZ_CP036274.1"/>
</dbReference>
<keyword evidence="2" id="KW-0472">Membrane</keyword>
<keyword evidence="4" id="KW-1185">Reference proteome</keyword>
<dbReference type="OrthoDB" id="291117at2"/>